<dbReference type="Proteomes" id="UP001314205">
    <property type="component" value="Unassembled WGS sequence"/>
</dbReference>
<evidence type="ECO:0000313" key="3">
    <source>
        <dbReference type="Proteomes" id="UP001314205"/>
    </source>
</evidence>
<feature type="transmembrane region" description="Helical" evidence="1">
    <location>
        <begin position="59"/>
        <end position="79"/>
    </location>
</feature>
<feature type="transmembrane region" description="Helical" evidence="1">
    <location>
        <begin position="12"/>
        <end position="29"/>
    </location>
</feature>
<keyword evidence="1" id="KW-0472">Membrane</keyword>
<dbReference type="AlphaFoldDB" id="A0AAV1L2I0"/>
<gene>
    <name evidence="2" type="ORF">PARMNEM_LOCUS9672</name>
</gene>
<comment type="caution">
    <text evidence="2">The sequence shown here is derived from an EMBL/GenBank/DDBJ whole genome shotgun (WGS) entry which is preliminary data.</text>
</comment>
<name>A0AAV1L2I0_9NEOP</name>
<organism evidence="2 3">
    <name type="scientific">Parnassius mnemosyne</name>
    <name type="common">clouded apollo</name>
    <dbReference type="NCBI Taxonomy" id="213953"/>
    <lineage>
        <taxon>Eukaryota</taxon>
        <taxon>Metazoa</taxon>
        <taxon>Ecdysozoa</taxon>
        <taxon>Arthropoda</taxon>
        <taxon>Hexapoda</taxon>
        <taxon>Insecta</taxon>
        <taxon>Pterygota</taxon>
        <taxon>Neoptera</taxon>
        <taxon>Endopterygota</taxon>
        <taxon>Lepidoptera</taxon>
        <taxon>Glossata</taxon>
        <taxon>Ditrysia</taxon>
        <taxon>Papilionoidea</taxon>
        <taxon>Papilionidae</taxon>
        <taxon>Parnassiinae</taxon>
        <taxon>Parnassini</taxon>
        <taxon>Parnassius</taxon>
        <taxon>Driopa</taxon>
    </lineage>
</organism>
<evidence type="ECO:0000313" key="2">
    <source>
        <dbReference type="EMBL" id="CAK1589128.1"/>
    </source>
</evidence>
<keyword evidence="1" id="KW-1133">Transmembrane helix</keyword>
<accession>A0AAV1L2I0</accession>
<reference evidence="2 3" key="1">
    <citation type="submission" date="2023-11" db="EMBL/GenBank/DDBJ databases">
        <authorList>
            <person name="Hedman E."/>
            <person name="Englund M."/>
            <person name="Stromberg M."/>
            <person name="Nyberg Akerstrom W."/>
            <person name="Nylinder S."/>
            <person name="Jareborg N."/>
            <person name="Kallberg Y."/>
            <person name="Kronander E."/>
        </authorList>
    </citation>
    <scope>NUCLEOTIDE SEQUENCE [LARGE SCALE GENOMIC DNA]</scope>
</reference>
<evidence type="ECO:0000256" key="1">
    <source>
        <dbReference type="SAM" id="Phobius"/>
    </source>
</evidence>
<sequence length="117" mass="13383">MLGIFCLEHCILLSMAIYYVFGVIVFGVLRNRMPLEIVMFPLEFTTTGGLENVPSHVRIVYGFYVEGAMCLLACLVANIRRFSSSPVAFMLENYRLFNSSDCPECYNDEDYKIIRIS</sequence>
<dbReference type="EMBL" id="CAVLGL010000083">
    <property type="protein sequence ID" value="CAK1589128.1"/>
    <property type="molecule type" value="Genomic_DNA"/>
</dbReference>
<protein>
    <submittedName>
        <fullName evidence="2">Uncharacterized protein</fullName>
    </submittedName>
</protein>
<proteinExistence type="predicted"/>
<keyword evidence="3" id="KW-1185">Reference proteome</keyword>
<keyword evidence="1" id="KW-0812">Transmembrane</keyword>